<keyword evidence="7" id="KW-1185">Reference proteome</keyword>
<dbReference type="GO" id="GO:0005634">
    <property type="term" value="C:nucleus"/>
    <property type="evidence" value="ECO:0007669"/>
    <property type="project" value="UniProtKB-SubCell"/>
</dbReference>
<feature type="non-terminal residue" evidence="6">
    <location>
        <position position="1"/>
    </location>
</feature>
<evidence type="ECO:0000256" key="5">
    <source>
        <dbReference type="ARBA" id="ARBA00023242"/>
    </source>
</evidence>
<dbReference type="EMBL" id="JAEVFJ010000048">
    <property type="protein sequence ID" value="KAH8083314.1"/>
    <property type="molecule type" value="Genomic_DNA"/>
</dbReference>
<dbReference type="AlphaFoldDB" id="A0A8K0UEX8"/>
<protein>
    <submittedName>
        <fullName evidence="6">Uncharacterized protein</fullName>
    </submittedName>
</protein>
<proteinExistence type="predicted"/>
<sequence length="100" mass="11764">WSRLGQDEVIWWTSLPWPMLRKPAKPEDITSSAIEAYVFHDHAPTTDRTTTRKDRLKDHIKRWHPDRFNSRYLGRVPESEKEKVRTGAAAVIQTLNELLN</sequence>
<dbReference type="PANTHER" id="PTHR15263:SF1">
    <property type="entry name" value="NF-KAPPA-B INHIBITOR-LIKE PROTEIN 1"/>
    <property type="match status" value="1"/>
</dbReference>
<keyword evidence="4" id="KW-0040">ANK repeat</keyword>
<dbReference type="GO" id="GO:0043124">
    <property type="term" value="P:negative regulation of canonical NF-kappaB signal transduction"/>
    <property type="evidence" value="ECO:0007669"/>
    <property type="project" value="InterPro"/>
</dbReference>
<dbReference type="Proteomes" id="UP000813824">
    <property type="component" value="Unassembled WGS sequence"/>
</dbReference>
<dbReference type="OrthoDB" id="412109at2759"/>
<accession>A0A8K0UEX8</accession>
<keyword evidence="5" id="KW-0539">Nucleus</keyword>
<comment type="caution">
    <text evidence="6">The sequence shown here is derived from an EMBL/GenBank/DDBJ whole genome shotgun (WGS) entry which is preliminary data.</text>
</comment>
<dbReference type="InterPro" id="IPR038753">
    <property type="entry name" value="NFKBIL1"/>
</dbReference>
<name>A0A8K0UEX8_9AGAR</name>
<keyword evidence="2" id="KW-0597">Phosphoprotein</keyword>
<feature type="non-terminal residue" evidence="6">
    <location>
        <position position="100"/>
    </location>
</feature>
<evidence type="ECO:0000256" key="4">
    <source>
        <dbReference type="ARBA" id="ARBA00023043"/>
    </source>
</evidence>
<dbReference type="PANTHER" id="PTHR15263">
    <property type="entry name" value="I-KAPPA-B-LIKE PROTEIN IKBL"/>
    <property type="match status" value="1"/>
</dbReference>
<keyword evidence="3" id="KW-0677">Repeat</keyword>
<evidence type="ECO:0000256" key="1">
    <source>
        <dbReference type="ARBA" id="ARBA00004123"/>
    </source>
</evidence>
<evidence type="ECO:0000256" key="2">
    <source>
        <dbReference type="ARBA" id="ARBA00022553"/>
    </source>
</evidence>
<evidence type="ECO:0000256" key="3">
    <source>
        <dbReference type="ARBA" id="ARBA00022737"/>
    </source>
</evidence>
<evidence type="ECO:0000313" key="7">
    <source>
        <dbReference type="Proteomes" id="UP000813824"/>
    </source>
</evidence>
<comment type="subcellular location">
    <subcellularLocation>
        <location evidence="1">Nucleus</location>
    </subcellularLocation>
</comment>
<evidence type="ECO:0000313" key="6">
    <source>
        <dbReference type="EMBL" id="KAH8083314.1"/>
    </source>
</evidence>
<reference evidence="6" key="1">
    <citation type="journal article" date="2021" name="New Phytol.">
        <title>Evolutionary innovations through gain and loss of genes in the ectomycorrhizal Boletales.</title>
        <authorList>
            <person name="Wu G."/>
            <person name="Miyauchi S."/>
            <person name="Morin E."/>
            <person name="Kuo A."/>
            <person name="Drula E."/>
            <person name="Varga T."/>
            <person name="Kohler A."/>
            <person name="Feng B."/>
            <person name="Cao Y."/>
            <person name="Lipzen A."/>
            <person name="Daum C."/>
            <person name="Hundley H."/>
            <person name="Pangilinan J."/>
            <person name="Johnson J."/>
            <person name="Barry K."/>
            <person name="LaButti K."/>
            <person name="Ng V."/>
            <person name="Ahrendt S."/>
            <person name="Min B."/>
            <person name="Choi I.G."/>
            <person name="Park H."/>
            <person name="Plett J.M."/>
            <person name="Magnuson J."/>
            <person name="Spatafora J.W."/>
            <person name="Nagy L.G."/>
            <person name="Henrissat B."/>
            <person name="Grigoriev I.V."/>
            <person name="Yang Z.L."/>
            <person name="Xu J."/>
            <person name="Martin F.M."/>
        </authorList>
    </citation>
    <scope>NUCLEOTIDE SEQUENCE</scope>
    <source>
        <strain evidence="6">KKN 215</strain>
    </source>
</reference>
<organism evidence="6 7">
    <name type="scientific">Cristinia sonorae</name>
    <dbReference type="NCBI Taxonomy" id="1940300"/>
    <lineage>
        <taxon>Eukaryota</taxon>
        <taxon>Fungi</taxon>
        <taxon>Dikarya</taxon>
        <taxon>Basidiomycota</taxon>
        <taxon>Agaricomycotina</taxon>
        <taxon>Agaricomycetes</taxon>
        <taxon>Agaricomycetidae</taxon>
        <taxon>Agaricales</taxon>
        <taxon>Pleurotineae</taxon>
        <taxon>Stephanosporaceae</taxon>
        <taxon>Cristinia</taxon>
    </lineage>
</organism>
<gene>
    <name evidence="6" type="ORF">BXZ70DRAFT_864847</name>
</gene>